<feature type="domain" description="Ice-binding protein C-terminal" evidence="2">
    <location>
        <begin position="240"/>
        <end position="263"/>
    </location>
</feature>
<evidence type="ECO:0000259" key="2">
    <source>
        <dbReference type="Pfam" id="PF07589"/>
    </source>
</evidence>
<feature type="chain" id="PRO_5041930141" evidence="1">
    <location>
        <begin position="21"/>
        <end position="264"/>
    </location>
</feature>
<protein>
    <submittedName>
        <fullName evidence="3">PEP-CTERM sorting domain-containing protein</fullName>
    </submittedName>
</protein>
<dbReference type="RefSeq" id="WP_102722677.1">
    <property type="nucleotide sequence ID" value="NZ_CP029701.1"/>
</dbReference>
<feature type="signal peptide" evidence="1">
    <location>
        <begin position="1"/>
        <end position="20"/>
    </location>
</feature>
<dbReference type="EMBL" id="CP029701">
    <property type="protein sequence ID" value="QHV62461.1"/>
    <property type="molecule type" value="Genomic_DNA"/>
</dbReference>
<name>A0AAE6T924_9BACT</name>
<dbReference type="NCBIfam" id="TIGR03382">
    <property type="entry name" value="GC_trans_RRR"/>
    <property type="match status" value="1"/>
</dbReference>
<proteinExistence type="predicted"/>
<dbReference type="Proteomes" id="UP000642553">
    <property type="component" value="Chromosome"/>
</dbReference>
<evidence type="ECO:0000256" key="1">
    <source>
        <dbReference type="SAM" id="SignalP"/>
    </source>
</evidence>
<accession>A0AAE6T924</accession>
<sequence>MKKTLFILATMVAAAVAAEASTVLISFGINSGNGTAVVDGTYLGEPGQKVNKISTGQSNSYTSGTLVTTGGGSTGITLTTGGLCCGGPGAMTDAAAKGSALGQDNKFYDVFGQDMTIGNPMGGAINPIGSANGNFTMSLNNLSAGTYTLTMLVGRGNNYGAGNTSSFSLDGAGISNISASLDDYSTGSGATLNGATVTGNTHTGDWMLITYTFDVAADGTRLDIQSQGGTGNINALALTSVPEPATASLGLLGLGVLLMRRRRA</sequence>
<evidence type="ECO:0000313" key="3">
    <source>
        <dbReference type="EMBL" id="QHV62461.1"/>
    </source>
</evidence>
<dbReference type="NCBIfam" id="TIGR02595">
    <property type="entry name" value="PEP_CTERM"/>
    <property type="match status" value="1"/>
</dbReference>
<keyword evidence="1" id="KW-0732">Signal</keyword>
<dbReference type="InterPro" id="IPR013424">
    <property type="entry name" value="Ice-binding_C"/>
</dbReference>
<dbReference type="Pfam" id="PF07589">
    <property type="entry name" value="PEP-CTERM"/>
    <property type="match status" value="1"/>
</dbReference>
<organism evidence="3 4">
    <name type="scientific">Akkermansia massiliensis</name>
    <dbReference type="NCBI Taxonomy" id="2927224"/>
    <lineage>
        <taxon>Bacteria</taxon>
        <taxon>Pseudomonadati</taxon>
        <taxon>Verrucomicrobiota</taxon>
        <taxon>Verrucomicrobiia</taxon>
        <taxon>Verrucomicrobiales</taxon>
        <taxon>Akkermansiaceae</taxon>
        <taxon>Akkermansia</taxon>
    </lineage>
</organism>
<gene>
    <name evidence="3" type="ORF">DMI76_03330</name>
</gene>
<dbReference type="InterPro" id="IPR017756">
    <property type="entry name" value="TM_Gly-Cys-Arg_CS"/>
</dbReference>
<evidence type="ECO:0000313" key="4">
    <source>
        <dbReference type="Proteomes" id="UP000642553"/>
    </source>
</evidence>
<reference evidence="3" key="1">
    <citation type="submission" date="2018-05" db="EMBL/GenBank/DDBJ databases">
        <title>Complete genome sequnece of Akkermansia muciniphila EB-AMDK-40.</title>
        <authorList>
            <person name="Nam Y.-D."/>
            <person name="Chung W.-H."/>
            <person name="Park Y.S."/>
            <person name="Kang J."/>
        </authorList>
    </citation>
    <scope>NUCLEOTIDE SEQUENCE</scope>
    <source>
        <strain evidence="3">EB-AMDK-40</strain>
    </source>
</reference>
<dbReference type="AlphaFoldDB" id="A0AAE6T924"/>